<evidence type="ECO:0000256" key="1">
    <source>
        <dbReference type="SAM" id="SignalP"/>
    </source>
</evidence>
<protein>
    <submittedName>
        <fullName evidence="3">Serine hydrolase</fullName>
    </submittedName>
</protein>
<name>A0ABZ2AFA5_STRNV</name>
<dbReference type="Gene3D" id="3.40.710.10">
    <property type="entry name" value="DD-peptidase/beta-lactamase superfamily"/>
    <property type="match status" value="1"/>
</dbReference>
<dbReference type="InterPro" id="IPR000871">
    <property type="entry name" value="Beta-lactam_class-A"/>
</dbReference>
<dbReference type="Pfam" id="PF13354">
    <property type="entry name" value="Beta-lactamase2"/>
    <property type="match status" value="1"/>
</dbReference>
<dbReference type="InterPro" id="IPR045155">
    <property type="entry name" value="Beta-lactam_cat"/>
</dbReference>
<feature type="signal peptide" evidence="1">
    <location>
        <begin position="1"/>
        <end position="18"/>
    </location>
</feature>
<feature type="domain" description="Beta-lactamase class A catalytic" evidence="2">
    <location>
        <begin position="112"/>
        <end position="255"/>
    </location>
</feature>
<organism evidence="3 4">
    <name type="scientific">Streptomyces niveus</name>
    <name type="common">Streptomyces spheroides</name>
    <dbReference type="NCBI Taxonomy" id="193462"/>
    <lineage>
        <taxon>Bacteria</taxon>
        <taxon>Bacillati</taxon>
        <taxon>Actinomycetota</taxon>
        <taxon>Actinomycetes</taxon>
        <taxon>Kitasatosporales</taxon>
        <taxon>Streptomycetaceae</taxon>
        <taxon>Streptomyces</taxon>
    </lineage>
</organism>
<dbReference type="SUPFAM" id="SSF56601">
    <property type="entry name" value="beta-lactamase/transpeptidase-like"/>
    <property type="match status" value="1"/>
</dbReference>
<keyword evidence="4" id="KW-1185">Reference proteome</keyword>
<feature type="chain" id="PRO_5045860199" evidence="1">
    <location>
        <begin position="19"/>
        <end position="285"/>
    </location>
</feature>
<keyword evidence="3" id="KW-0378">Hydrolase</keyword>
<dbReference type="InterPro" id="IPR012338">
    <property type="entry name" value="Beta-lactam/transpept-like"/>
</dbReference>
<reference evidence="3" key="1">
    <citation type="submission" date="2022-10" db="EMBL/GenBank/DDBJ databases">
        <title>The complete genomes of actinobacterial strains from the NBC collection.</title>
        <authorList>
            <person name="Joergensen T.S."/>
            <person name="Alvarez Arevalo M."/>
            <person name="Sterndorff E.B."/>
            <person name="Faurdal D."/>
            <person name="Vuksanovic O."/>
            <person name="Mourched A.-S."/>
            <person name="Charusanti P."/>
            <person name="Shaw S."/>
            <person name="Blin K."/>
            <person name="Weber T."/>
        </authorList>
    </citation>
    <scope>NUCLEOTIDE SEQUENCE</scope>
    <source>
        <strain evidence="3">NBC_01432</strain>
    </source>
</reference>
<accession>A0ABZ2AFA5</accession>
<dbReference type="EMBL" id="CP109495">
    <property type="protein sequence ID" value="WUX57024.1"/>
    <property type="molecule type" value="Genomic_DNA"/>
</dbReference>
<dbReference type="GO" id="GO:0016787">
    <property type="term" value="F:hydrolase activity"/>
    <property type="evidence" value="ECO:0007669"/>
    <property type="project" value="UniProtKB-KW"/>
</dbReference>
<gene>
    <name evidence="3" type="ORF">OG442_38855</name>
</gene>
<dbReference type="Proteomes" id="UP001432209">
    <property type="component" value="Chromosome"/>
</dbReference>
<evidence type="ECO:0000259" key="2">
    <source>
        <dbReference type="Pfam" id="PF13354"/>
    </source>
</evidence>
<proteinExistence type="predicted"/>
<evidence type="ECO:0000313" key="3">
    <source>
        <dbReference type="EMBL" id="WUX57024.1"/>
    </source>
</evidence>
<sequence length="285" mass="29365">MAAVALAVAVTASGGAFAVAQTSDRPTRSVNAADSVAAPPAGVDGAMRKALDALPKSDGRYTVAVEDLNGQAAAVYGGTGAYDTASIVKVDILATLLLDAQDNGAPLTAKQQKLATAMIRSSDNAATNALWKDIGGTKGLDAANKRLGLKATHGDPDGHWGLTRTTAADQMVLLEAVLGDGHSPLTAHSRAYLRSLMSTVEKDQRWGISAADDGKGSAGRPALKNGWLPRSDTDLWDVNSIGRVEYGGRTLLVAVLSDGQPTYKTGVDLVERAAATAVKAFVKAE</sequence>
<keyword evidence="1" id="KW-0732">Signal</keyword>
<evidence type="ECO:0000313" key="4">
    <source>
        <dbReference type="Proteomes" id="UP001432209"/>
    </source>
</evidence>
<dbReference type="PANTHER" id="PTHR35333">
    <property type="entry name" value="BETA-LACTAMASE"/>
    <property type="match status" value="1"/>
</dbReference>
<dbReference type="PANTHER" id="PTHR35333:SF3">
    <property type="entry name" value="BETA-LACTAMASE-TYPE TRANSPEPTIDASE FOLD CONTAINING PROTEIN"/>
    <property type="match status" value="1"/>
</dbReference>